<dbReference type="AlphaFoldDB" id="A0A392TLD9"/>
<accession>A0A392TLD9</accession>
<proteinExistence type="predicted"/>
<evidence type="ECO:0000313" key="2">
    <source>
        <dbReference type="Proteomes" id="UP000265520"/>
    </source>
</evidence>
<keyword evidence="2" id="KW-1185">Reference proteome</keyword>
<dbReference type="Proteomes" id="UP000265520">
    <property type="component" value="Unassembled WGS sequence"/>
</dbReference>
<organism evidence="1 2">
    <name type="scientific">Trifolium medium</name>
    <dbReference type="NCBI Taxonomy" id="97028"/>
    <lineage>
        <taxon>Eukaryota</taxon>
        <taxon>Viridiplantae</taxon>
        <taxon>Streptophyta</taxon>
        <taxon>Embryophyta</taxon>
        <taxon>Tracheophyta</taxon>
        <taxon>Spermatophyta</taxon>
        <taxon>Magnoliopsida</taxon>
        <taxon>eudicotyledons</taxon>
        <taxon>Gunneridae</taxon>
        <taxon>Pentapetalae</taxon>
        <taxon>rosids</taxon>
        <taxon>fabids</taxon>
        <taxon>Fabales</taxon>
        <taxon>Fabaceae</taxon>
        <taxon>Papilionoideae</taxon>
        <taxon>50 kb inversion clade</taxon>
        <taxon>NPAAA clade</taxon>
        <taxon>Hologalegina</taxon>
        <taxon>IRL clade</taxon>
        <taxon>Trifolieae</taxon>
        <taxon>Trifolium</taxon>
    </lineage>
</organism>
<reference evidence="1 2" key="1">
    <citation type="journal article" date="2018" name="Front. Plant Sci.">
        <title>Red Clover (Trifolium pratense) and Zigzag Clover (T. medium) - A Picture of Genomic Similarities and Differences.</title>
        <authorList>
            <person name="Dluhosova J."/>
            <person name="Istvanek J."/>
            <person name="Nedelnik J."/>
            <person name="Repkova J."/>
        </authorList>
    </citation>
    <scope>NUCLEOTIDE SEQUENCE [LARGE SCALE GENOMIC DNA]</scope>
    <source>
        <strain evidence="2">cv. 10/8</strain>
        <tissue evidence="1">Leaf</tissue>
    </source>
</reference>
<comment type="caution">
    <text evidence="1">The sequence shown here is derived from an EMBL/GenBank/DDBJ whole genome shotgun (WGS) entry which is preliminary data.</text>
</comment>
<sequence length="87" mass="9838">GAFILTMAEYVKNIAEEDRWEKMYARNNVVFGKIMAKLEIVLQLSSHGATNSVKALHESESLNVVMLTRDEFLPSVEQIKIPSPCEQ</sequence>
<dbReference type="EMBL" id="LXQA010605885">
    <property type="protein sequence ID" value="MCI61768.1"/>
    <property type="molecule type" value="Genomic_DNA"/>
</dbReference>
<name>A0A392TLD9_9FABA</name>
<protein>
    <submittedName>
        <fullName evidence="1">Uncharacterized protein</fullName>
    </submittedName>
</protein>
<feature type="non-terminal residue" evidence="1">
    <location>
        <position position="1"/>
    </location>
</feature>
<evidence type="ECO:0000313" key="1">
    <source>
        <dbReference type="EMBL" id="MCI61768.1"/>
    </source>
</evidence>
<feature type="non-terminal residue" evidence="1">
    <location>
        <position position="87"/>
    </location>
</feature>